<dbReference type="PANTHER" id="PTHR44688">
    <property type="entry name" value="DNA-BINDING TRANSCRIPTIONAL ACTIVATOR DEVR_DOSR"/>
    <property type="match status" value="1"/>
</dbReference>
<reference evidence="6" key="1">
    <citation type="journal article" date="2019" name="Int. J. Syst. Evol. Microbiol.">
        <title>The Global Catalogue of Microorganisms (GCM) 10K type strain sequencing project: providing services to taxonomists for standard genome sequencing and annotation.</title>
        <authorList>
            <consortium name="The Broad Institute Genomics Platform"/>
            <consortium name="The Broad Institute Genome Sequencing Center for Infectious Disease"/>
            <person name="Wu L."/>
            <person name="Ma J."/>
        </authorList>
    </citation>
    <scope>NUCLEOTIDE SEQUENCE [LARGE SCALE GENOMIC DNA]</scope>
    <source>
        <strain evidence="6">CGMCC 1.15772</strain>
    </source>
</reference>
<evidence type="ECO:0000256" key="2">
    <source>
        <dbReference type="ARBA" id="ARBA00023125"/>
    </source>
</evidence>
<dbReference type="SMART" id="SM00421">
    <property type="entry name" value="HTH_LUXR"/>
    <property type="match status" value="1"/>
</dbReference>
<dbReference type="Pfam" id="PF00196">
    <property type="entry name" value="GerE"/>
    <property type="match status" value="1"/>
</dbReference>
<organism evidence="5 6">
    <name type="scientific">Microbacterium fluvii</name>
    <dbReference type="NCBI Taxonomy" id="415215"/>
    <lineage>
        <taxon>Bacteria</taxon>
        <taxon>Bacillati</taxon>
        <taxon>Actinomycetota</taxon>
        <taxon>Actinomycetes</taxon>
        <taxon>Micrococcales</taxon>
        <taxon>Microbacteriaceae</taxon>
        <taxon>Microbacterium</taxon>
    </lineage>
</organism>
<feature type="domain" description="HTH luxR-type" evidence="4">
    <location>
        <begin position="687"/>
        <end position="752"/>
    </location>
</feature>
<dbReference type="CDD" id="cd06170">
    <property type="entry name" value="LuxR_C_like"/>
    <property type="match status" value="1"/>
</dbReference>
<dbReference type="PRINTS" id="PR00038">
    <property type="entry name" value="HTHLUXR"/>
</dbReference>
<dbReference type="RefSeq" id="WP_262872530.1">
    <property type="nucleotide sequence ID" value="NZ_BAABKW010000018.1"/>
</dbReference>
<evidence type="ECO:0000313" key="5">
    <source>
        <dbReference type="EMBL" id="MFC7267596.1"/>
    </source>
</evidence>
<name>A0ABW2H9A3_9MICO</name>
<dbReference type="InterPro" id="IPR016032">
    <property type="entry name" value="Sig_transdc_resp-reg_C-effctor"/>
</dbReference>
<proteinExistence type="predicted"/>
<dbReference type="PROSITE" id="PS50043">
    <property type="entry name" value="HTH_LUXR_2"/>
    <property type="match status" value="1"/>
</dbReference>
<evidence type="ECO:0000259" key="4">
    <source>
        <dbReference type="PROSITE" id="PS50043"/>
    </source>
</evidence>
<dbReference type="Gene3D" id="1.10.10.10">
    <property type="entry name" value="Winged helix-like DNA-binding domain superfamily/Winged helix DNA-binding domain"/>
    <property type="match status" value="1"/>
</dbReference>
<dbReference type="InterPro" id="IPR027417">
    <property type="entry name" value="P-loop_NTPase"/>
</dbReference>
<dbReference type="SUPFAM" id="SSF46894">
    <property type="entry name" value="C-terminal effector domain of the bipartite response regulators"/>
    <property type="match status" value="1"/>
</dbReference>
<dbReference type="SUPFAM" id="SSF52540">
    <property type="entry name" value="P-loop containing nucleoside triphosphate hydrolases"/>
    <property type="match status" value="1"/>
</dbReference>
<keyword evidence="2" id="KW-0238">DNA-binding</keyword>
<evidence type="ECO:0000256" key="1">
    <source>
        <dbReference type="ARBA" id="ARBA00023015"/>
    </source>
</evidence>
<keyword evidence="3" id="KW-0804">Transcription</keyword>
<protein>
    <submittedName>
        <fullName evidence="5">LuxR C-terminal-related transcriptional regulator</fullName>
    </submittedName>
</protein>
<accession>A0ABW2H9A3</accession>
<evidence type="ECO:0000256" key="3">
    <source>
        <dbReference type="ARBA" id="ARBA00023163"/>
    </source>
</evidence>
<dbReference type="EMBL" id="JBHTBE010000001">
    <property type="protein sequence ID" value="MFC7267596.1"/>
    <property type="molecule type" value="Genomic_DNA"/>
</dbReference>
<dbReference type="InterPro" id="IPR036388">
    <property type="entry name" value="WH-like_DNA-bd_sf"/>
</dbReference>
<dbReference type="Proteomes" id="UP001596507">
    <property type="component" value="Unassembled WGS sequence"/>
</dbReference>
<comment type="caution">
    <text evidence="5">The sequence shown here is derived from an EMBL/GenBank/DDBJ whole genome shotgun (WGS) entry which is preliminary data.</text>
</comment>
<dbReference type="PANTHER" id="PTHR44688:SF16">
    <property type="entry name" value="DNA-BINDING TRANSCRIPTIONAL ACTIVATOR DEVR_DOSR"/>
    <property type="match status" value="1"/>
</dbReference>
<gene>
    <name evidence="5" type="ORF">ACFQRL_01340</name>
</gene>
<sequence length="797" mass="82183">MSVPAPARAPHGVALPRLALMHLERIADDPDPRAVVIGSAGSGKTAALRLLRGLLEEAGRAVMLALPGGDDVQTAPGDVLLVDDAHLWPPAALDRLAARVRDTQAATVVACRPWPSTPALRDVLALLEGAHPPVMLGQLSATDLAHAADAVAPACIDDLLARTGRITWLAREALAAHDADACAGGLDHAHVDDALQELIAHRLASLPAPVHDGVEHAALRDDGAEPAVLSDEIADAGHAAGLLQRNGRPAPVVAAAIRATAPAERVALFLTSPTGAAGARGAEPAAIALGLARAQWARGDLDGTGSALDAPALRADDAARAAGAGLAASLWAARGLMREAHAAAGPETADAAITGFAVGRPIAEPSTAAPGQTTREVALRLLCDGLRSPDLSGLADLVLSSELYTASGAEGAVPELPAVVAAAAAVHAGDLAIATAVLDAALRGGHGGEWAQPRLLLWRAWVDLQRQLPHEAESHLAAALGGHLPLAPREGLLRDALRIGLARRYGDASDLASAWAGAQESLLRVRIDLFGILPLTEFAVAAARVGDVDRVRPHLSDALAILAGLGSPPLWAPHLHWAGIQQGILDNRPAALRPHAQALLAAAAHSPVAAIMAHAGRVWTAVLSGDVDAEAIEAAALDLAGIGLAWDAARLAGHGAGRTDDRRAISRLLACARQLHPPQQIAPATAAASPATTLSMREREVAVLVVQGMTYAEIGEAIFISPRTAEHHIARIRRRLGATSRSDLIAKLRLAMAEPPASDEHEGAFPLDLAHERGVATDAVEATSIYRRNRVQPRSTA</sequence>
<keyword evidence="6" id="KW-1185">Reference proteome</keyword>
<evidence type="ECO:0000313" key="6">
    <source>
        <dbReference type="Proteomes" id="UP001596507"/>
    </source>
</evidence>
<keyword evidence="1" id="KW-0805">Transcription regulation</keyword>
<dbReference type="InterPro" id="IPR000792">
    <property type="entry name" value="Tscrpt_reg_LuxR_C"/>
</dbReference>